<keyword evidence="4" id="KW-1185">Reference proteome</keyword>
<proteinExistence type="predicted"/>
<feature type="transmembrane region" description="Helical" evidence="2">
    <location>
        <begin position="164"/>
        <end position="183"/>
    </location>
</feature>
<dbReference type="PANTHER" id="PTHR35270">
    <property type="entry name" value="FUSELESS, ISOFORM A"/>
    <property type="match status" value="1"/>
</dbReference>
<keyword evidence="2" id="KW-1133">Transmembrane helix</keyword>
<comment type="caution">
    <text evidence="3">The sequence shown here is derived from an EMBL/GenBank/DDBJ whole genome shotgun (WGS) entry which is preliminary data.</text>
</comment>
<name>A0ABD3MZI3_9STRA</name>
<keyword evidence="2" id="KW-0472">Membrane</keyword>
<keyword evidence="2" id="KW-0812">Transmembrane</keyword>
<dbReference type="Pfam" id="PF15993">
    <property type="entry name" value="Fuseless"/>
    <property type="match status" value="1"/>
</dbReference>
<dbReference type="InterPro" id="IPR032751">
    <property type="entry name" value="Fuseless"/>
</dbReference>
<dbReference type="PANTHER" id="PTHR35270:SF2">
    <property type="entry name" value="FUSELESS, ISOFORM A"/>
    <property type="match status" value="1"/>
</dbReference>
<accession>A0ABD3MZI3</accession>
<evidence type="ECO:0000256" key="2">
    <source>
        <dbReference type="SAM" id="Phobius"/>
    </source>
</evidence>
<protein>
    <submittedName>
        <fullName evidence="3">Uncharacterized protein</fullName>
    </submittedName>
</protein>
<evidence type="ECO:0000256" key="1">
    <source>
        <dbReference type="SAM" id="MobiDB-lite"/>
    </source>
</evidence>
<dbReference type="AlphaFoldDB" id="A0ABD3MZI3"/>
<feature type="transmembrane region" description="Helical" evidence="2">
    <location>
        <begin position="90"/>
        <end position="110"/>
    </location>
</feature>
<dbReference type="EMBL" id="JALLPJ020001333">
    <property type="protein sequence ID" value="KAL3769309.1"/>
    <property type="molecule type" value="Genomic_DNA"/>
</dbReference>
<organism evidence="3 4">
    <name type="scientific">Cyclotella atomus</name>
    <dbReference type="NCBI Taxonomy" id="382360"/>
    <lineage>
        <taxon>Eukaryota</taxon>
        <taxon>Sar</taxon>
        <taxon>Stramenopiles</taxon>
        <taxon>Ochrophyta</taxon>
        <taxon>Bacillariophyta</taxon>
        <taxon>Coscinodiscophyceae</taxon>
        <taxon>Thalassiosirophycidae</taxon>
        <taxon>Stephanodiscales</taxon>
        <taxon>Stephanodiscaceae</taxon>
        <taxon>Cyclotella</taxon>
    </lineage>
</organism>
<gene>
    <name evidence="3" type="ORF">ACHAWO_007508</name>
</gene>
<dbReference type="Proteomes" id="UP001530400">
    <property type="component" value="Unassembled WGS sequence"/>
</dbReference>
<sequence>MTSSLPIQVATGILCASWWRGSWYVLDHTLFPADTLRSGVASLTAGASLLAMKQYILSPAYNGTKILMRMLPPPKDGALRTRYLQTNRFIMLYGIGTACVLTWRGTWLLWDEAGHFVADAIKSWNQAGVTSLPSEHEASTTTIPKEHHHGESTLTDHPDITEPVLFYSGIVSHVVATVGLLYIGRFTSIMAPPANITIVLDTFIHGKGKSFARAVQAFTQLRR</sequence>
<evidence type="ECO:0000313" key="4">
    <source>
        <dbReference type="Proteomes" id="UP001530400"/>
    </source>
</evidence>
<evidence type="ECO:0000313" key="3">
    <source>
        <dbReference type="EMBL" id="KAL3769309.1"/>
    </source>
</evidence>
<reference evidence="3 4" key="1">
    <citation type="submission" date="2024-10" db="EMBL/GenBank/DDBJ databases">
        <title>Updated reference genomes for cyclostephanoid diatoms.</title>
        <authorList>
            <person name="Roberts W.R."/>
            <person name="Alverson A.J."/>
        </authorList>
    </citation>
    <scope>NUCLEOTIDE SEQUENCE [LARGE SCALE GENOMIC DNA]</scope>
    <source>
        <strain evidence="3 4">AJA010-31</strain>
    </source>
</reference>
<feature type="region of interest" description="Disordered" evidence="1">
    <location>
        <begin position="135"/>
        <end position="154"/>
    </location>
</feature>